<evidence type="ECO:0000313" key="2">
    <source>
        <dbReference type="EMBL" id="MDO7875525.1"/>
    </source>
</evidence>
<organism evidence="2 3">
    <name type="scientific">Hymenobacter aranciens</name>
    <dbReference type="NCBI Taxonomy" id="3063996"/>
    <lineage>
        <taxon>Bacteria</taxon>
        <taxon>Pseudomonadati</taxon>
        <taxon>Bacteroidota</taxon>
        <taxon>Cytophagia</taxon>
        <taxon>Cytophagales</taxon>
        <taxon>Hymenobacteraceae</taxon>
        <taxon>Hymenobacter</taxon>
    </lineage>
</organism>
<protein>
    <submittedName>
        <fullName evidence="2">Uncharacterized protein</fullName>
    </submittedName>
</protein>
<name>A0ABT9BB76_9BACT</name>
<comment type="caution">
    <text evidence="2">The sequence shown here is derived from an EMBL/GenBank/DDBJ whole genome shotgun (WGS) entry which is preliminary data.</text>
</comment>
<gene>
    <name evidence="2" type="ORF">Q5H93_12345</name>
</gene>
<dbReference type="Proteomes" id="UP001176429">
    <property type="component" value="Unassembled WGS sequence"/>
</dbReference>
<dbReference type="RefSeq" id="WP_305006836.1">
    <property type="nucleotide sequence ID" value="NZ_JAUQSY010000007.1"/>
</dbReference>
<accession>A0ABT9BB76</accession>
<proteinExistence type="predicted"/>
<sequence>MKRIDFPVKPHILKYLVVHLKLQRIEGQELVLEDYVLSRTGRFGFALTQLLRKPAKSARHEASVEDCTARLGVNLRNFSAPYYDLTQGKLSAYAVFQFNDFVDDFFRAELFWWVQKAVALRSTIKDAIYSFMAFYDIREEDIAYETLRKDVQRNADLPKRKKNQPKGKNFSVNMSQKTGGLSRKTGGLSRKMGVLSHKDTFAAVREELMKLPLPLFETQFFYAGA</sequence>
<evidence type="ECO:0000313" key="3">
    <source>
        <dbReference type="Proteomes" id="UP001176429"/>
    </source>
</evidence>
<feature type="region of interest" description="Disordered" evidence="1">
    <location>
        <begin position="155"/>
        <end position="188"/>
    </location>
</feature>
<keyword evidence="3" id="KW-1185">Reference proteome</keyword>
<reference evidence="2" key="1">
    <citation type="submission" date="2023-07" db="EMBL/GenBank/DDBJ databases">
        <authorList>
            <person name="Kim M.K."/>
        </authorList>
    </citation>
    <scope>NUCLEOTIDE SEQUENCE</scope>
    <source>
        <strain evidence="2">ASUV-10-1</strain>
    </source>
</reference>
<feature type="compositionally biased region" description="Polar residues" evidence="1">
    <location>
        <begin position="170"/>
        <end position="179"/>
    </location>
</feature>
<dbReference type="EMBL" id="JAUQSY010000007">
    <property type="protein sequence ID" value="MDO7875525.1"/>
    <property type="molecule type" value="Genomic_DNA"/>
</dbReference>
<evidence type="ECO:0000256" key="1">
    <source>
        <dbReference type="SAM" id="MobiDB-lite"/>
    </source>
</evidence>